<proteinExistence type="predicted"/>
<evidence type="ECO:0000313" key="1">
    <source>
        <dbReference type="EMBL" id="QDZ13207.1"/>
    </source>
</evidence>
<dbReference type="OrthoDB" id="4107531at2"/>
<evidence type="ECO:0000313" key="2">
    <source>
        <dbReference type="Proteomes" id="UP000315364"/>
    </source>
</evidence>
<sequence>MSPSCRYCKRMDKTISPIAQAAIWDFYKPRHTHTWNMLVLSWRAMDGLQAHTDHGFEVEYLWENFIFRLWLYRTAVKTLTRLGPVEAQAQEVLDTFDKTFEVNGRNGLKALRDMLEHFDDYASGKGRGPATRADDLDPWRTVSIERYERGQFTIDRRKSYDAAMMMRSGAHDVEEAFLRWYRAQETG</sequence>
<dbReference type="Proteomes" id="UP000315364">
    <property type="component" value="Chromosome"/>
</dbReference>
<protein>
    <submittedName>
        <fullName evidence="1">Uncharacterized protein</fullName>
    </submittedName>
</protein>
<name>A0A5B8LY13_9HYPH</name>
<gene>
    <name evidence="1" type="ORF">FPZ08_06425</name>
</gene>
<accession>A0A5B8LY13</accession>
<keyword evidence="2" id="KW-1185">Reference proteome</keyword>
<organism evidence="1 2">
    <name type="scientific">Devosia ginsengisoli</name>
    <dbReference type="NCBI Taxonomy" id="400770"/>
    <lineage>
        <taxon>Bacteria</taxon>
        <taxon>Pseudomonadati</taxon>
        <taxon>Pseudomonadota</taxon>
        <taxon>Alphaproteobacteria</taxon>
        <taxon>Hyphomicrobiales</taxon>
        <taxon>Devosiaceae</taxon>
        <taxon>Devosia</taxon>
    </lineage>
</organism>
<dbReference type="KEGG" id="dea:FPZ08_06425"/>
<dbReference type="EMBL" id="CP042304">
    <property type="protein sequence ID" value="QDZ13207.1"/>
    <property type="molecule type" value="Genomic_DNA"/>
</dbReference>
<dbReference type="AlphaFoldDB" id="A0A5B8LY13"/>
<reference evidence="1 2" key="1">
    <citation type="submission" date="2019-07" db="EMBL/GenBank/DDBJ databases">
        <title>Full genome sequence of Devosia sp. Gsoil 520.</title>
        <authorList>
            <person name="Im W.-T."/>
        </authorList>
    </citation>
    <scope>NUCLEOTIDE SEQUENCE [LARGE SCALE GENOMIC DNA]</scope>
    <source>
        <strain evidence="1 2">Gsoil 520</strain>
    </source>
</reference>